<keyword evidence="2 7" id="KW-0285">Flavoprotein</keyword>
<proteinExistence type="inferred from homology"/>
<keyword evidence="11" id="KW-1185">Reference proteome</keyword>
<accession>A0A2N4UGK4</accession>
<dbReference type="InterPro" id="IPR052530">
    <property type="entry name" value="NAD(P)H_nitroreductase"/>
</dbReference>
<evidence type="ECO:0000256" key="2">
    <source>
        <dbReference type="ARBA" id="ARBA00022630"/>
    </source>
</evidence>
<evidence type="ECO:0000256" key="4">
    <source>
        <dbReference type="ARBA" id="ARBA00022857"/>
    </source>
</evidence>
<evidence type="ECO:0000259" key="9">
    <source>
        <dbReference type="Pfam" id="PF00881"/>
    </source>
</evidence>
<keyword evidence="3 7" id="KW-0288">FMN</keyword>
<feature type="domain" description="Nitroreductase" evidence="9">
    <location>
        <begin position="10"/>
        <end position="167"/>
    </location>
</feature>
<dbReference type="InterPro" id="IPR029479">
    <property type="entry name" value="Nitroreductase"/>
</dbReference>
<dbReference type="RefSeq" id="WP_102069584.1">
    <property type="nucleotide sequence ID" value="NZ_PDNV01000005.1"/>
</dbReference>
<dbReference type="OrthoDB" id="9804207at2"/>
<keyword evidence="5 7" id="KW-0560">Oxidoreductase</keyword>
<sequence length="194" mass="21748">MSVVPLEYLLSRRSTKFLKSPGPDESQLAQILQTAMSAPDHGRLQPWRFALIREESIVRLGDMAISAIKAEGLPLTPEKEANTRRWLEELPLLIAIACKIDHNNTKIPEHERMLAVGCAVMNMLNAAHMLGYGAFWSTGLGTYVDEVSEILGFDTLEYRFMGYLAIGTPIRDLGPAQRPDFTQFVKEWTGTRSI</sequence>
<dbReference type="Proteomes" id="UP000234328">
    <property type="component" value="Unassembled WGS sequence"/>
</dbReference>
<dbReference type="Pfam" id="PF00881">
    <property type="entry name" value="Nitroreductase"/>
    <property type="match status" value="1"/>
</dbReference>
<feature type="binding site" description="in other chain" evidence="8">
    <location>
        <begin position="12"/>
        <end position="14"/>
    </location>
    <ligand>
        <name>FMN</name>
        <dbReference type="ChEBI" id="CHEBI:58210"/>
        <note>ligand shared between dimeric partners</note>
    </ligand>
</feature>
<dbReference type="EC" id="1.-.-.-" evidence="7"/>
<keyword evidence="6 7" id="KW-0520">NAD</keyword>
<dbReference type="InterPro" id="IPR026021">
    <property type="entry name" value="YdjA-like"/>
</dbReference>
<dbReference type="EMBL" id="PDNV01000005">
    <property type="protein sequence ID" value="PLC54147.1"/>
    <property type="molecule type" value="Genomic_DNA"/>
</dbReference>
<evidence type="ECO:0000256" key="8">
    <source>
        <dbReference type="PIRSR" id="PIRSR000232-1"/>
    </source>
</evidence>
<evidence type="ECO:0000313" key="11">
    <source>
        <dbReference type="Proteomes" id="UP000234328"/>
    </source>
</evidence>
<name>A0A2N4UGK4_9BURK</name>
<dbReference type="CDD" id="cd02135">
    <property type="entry name" value="YdjA-like"/>
    <property type="match status" value="1"/>
</dbReference>
<comment type="similarity">
    <text evidence="1 7">Belongs to the nitroreductase family.</text>
</comment>
<dbReference type="Gene3D" id="3.40.109.10">
    <property type="entry name" value="NADH Oxidase"/>
    <property type="match status" value="1"/>
</dbReference>
<dbReference type="PANTHER" id="PTHR43821">
    <property type="entry name" value="NAD(P)H NITROREDUCTASE YDJA-RELATED"/>
    <property type="match status" value="1"/>
</dbReference>
<gene>
    <name evidence="10" type="ORF">CR155_08470</name>
</gene>
<evidence type="ECO:0000313" key="10">
    <source>
        <dbReference type="EMBL" id="PLC54147.1"/>
    </source>
</evidence>
<evidence type="ECO:0000256" key="1">
    <source>
        <dbReference type="ARBA" id="ARBA00007118"/>
    </source>
</evidence>
<evidence type="ECO:0000256" key="6">
    <source>
        <dbReference type="ARBA" id="ARBA00023027"/>
    </source>
</evidence>
<dbReference type="PANTHER" id="PTHR43821:SF1">
    <property type="entry name" value="NAD(P)H NITROREDUCTASE YDJA-RELATED"/>
    <property type="match status" value="1"/>
</dbReference>
<protein>
    <recommendedName>
        <fullName evidence="7">Putative NAD(P)H nitroreductase</fullName>
        <ecNumber evidence="7">1.-.-.-</ecNumber>
    </recommendedName>
</protein>
<dbReference type="PIRSF" id="PIRSF000232">
    <property type="entry name" value="YdjA"/>
    <property type="match status" value="1"/>
</dbReference>
<keyword evidence="4 7" id="KW-0521">NADP</keyword>
<dbReference type="InterPro" id="IPR000415">
    <property type="entry name" value="Nitroreductase-like"/>
</dbReference>
<organism evidence="10 11">
    <name type="scientific">Pollutimonas nitritireducens</name>
    <dbReference type="NCBI Taxonomy" id="2045209"/>
    <lineage>
        <taxon>Bacteria</taxon>
        <taxon>Pseudomonadati</taxon>
        <taxon>Pseudomonadota</taxon>
        <taxon>Betaproteobacteria</taxon>
        <taxon>Burkholderiales</taxon>
        <taxon>Alcaligenaceae</taxon>
        <taxon>Pollutimonas</taxon>
    </lineage>
</organism>
<feature type="binding site" evidence="8">
    <location>
        <position position="41"/>
    </location>
    <ligand>
        <name>FMN</name>
        <dbReference type="ChEBI" id="CHEBI:58210"/>
        <note>ligand shared between dimeric partners</note>
    </ligand>
</feature>
<evidence type="ECO:0000256" key="7">
    <source>
        <dbReference type="PIRNR" id="PIRNR000232"/>
    </source>
</evidence>
<evidence type="ECO:0000256" key="5">
    <source>
        <dbReference type="ARBA" id="ARBA00023002"/>
    </source>
</evidence>
<comment type="cofactor">
    <cofactor evidence="8">
        <name>FMN</name>
        <dbReference type="ChEBI" id="CHEBI:58210"/>
    </cofactor>
    <text evidence="8">Binds 1 FMN per subunit.</text>
</comment>
<feature type="binding site" description="in other chain" evidence="8">
    <location>
        <begin position="136"/>
        <end position="138"/>
    </location>
    <ligand>
        <name>FMN</name>
        <dbReference type="ChEBI" id="CHEBI:58210"/>
        <note>ligand shared between dimeric partners</note>
    </ligand>
</feature>
<dbReference type="GO" id="GO:0016491">
    <property type="term" value="F:oxidoreductase activity"/>
    <property type="evidence" value="ECO:0007669"/>
    <property type="project" value="UniProtKB-UniRule"/>
</dbReference>
<evidence type="ECO:0000256" key="3">
    <source>
        <dbReference type="ARBA" id="ARBA00022643"/>
    </source>
</evidence>
<reference evidence="10 11" key="1">
    <citation type="submission" date="2017-10" db="EMBL/GenBank/DDBJ databases">
        <title>Two draft genome sequences of Pusillimonas sp. strains isolated from a nitrate- and radionuclide-contaminated groundwater in Russia.</title>
        <authorList>
            <person name="Grouzdev D.S."/>
            <person name="Tourova T.P."/>
            <person name="Goeva M.A."/>
            <person name="Babich T.L."/>
            <person name="Sokolova D.S."/>
            <person name="Abdullin R."/>
            <person name="Poltaraus A.B."/>
            <person name="Toshchakov S.V."/>
            <person name="Nazina T.N."/>
        </authorList>
    </citation>
    <scope>NUCLEOTIDE SEQUENCE [LARGE SCALE GENOMIC DNA]</scope>
    <source>
        <strain evidence="10 11">JR1/69-2-13</strain>
    </source>
</reference>
<comment type="caution">
    <text evidence="10">The sequence shown here is derived from an EMBL/GenBank/DDBJ whole genome shotgun (WGS) entry which is preliminary data.</text>
</comment>
<dbReference type="AlphaFoldDB" id="A0A2N4UGK4"/>
<dbReference type="SUPFAM" id="SSF55469">
    <property type="entry name" value="FMN-dependent nitroreductase-like"/>
    <property type="match status" value="1"/>
</dbReference>